<accession>A0A165R2Q5</accession>
<dbReference type="Proteomes" id="UP000076630">
    <property type="component" value="Unassembled WGS sequence"/>
</dbReference>
<dbReference type="EMBL" id="LQNU01000066">
    <property type="protein sequence ID" value="KZE78092.1"/>
    <property type="molecule type" value="Genomic_DNA"/>
</dbReference>
<organism evidence="2 3">
    <name type="scientific">Myroides marinus</name>
    <dbReference type="NCBI Taxonomy" id="703342"/>
    <lineage>
        <taxon>Bacteria</taxon>
        <taxon>Pseudomonadati</taxon>
        <taxon>Bacteroidota</taxon>
        <taxon>Flavobacteriia</taxon>
        <taxon>Flavobacteriales</taxon>
        <taxon>Flavobacteriaceae</taxon>
        <taxon>Myroides</taxon>
    </lineage>
</organism>
<dbReference type="RefSeq" id="WP_038987447.1">
    <property type="nucleotide sequence ID" value="NZ_JWJO01000048.1"/>
</dbReference>
<evidence type="ECO:0000313" key="3">
    <source>
        <dbReference type="Proteomes" id="UP000076630"/>
    </source>
</evidence>
<dbReference type="AlphaFoldDB" id="A0A165R2Q5"/>
<protein>
    <submittedName>
        <fullName evidence="2">Uncharacterized protein</fullName>
    </submittedName>
</protein>
<keyword evidence="1" id="KW-0812">Transmembrane</keyword>
<sequence length="95" mass="11315">MKMIWIKTIDIVLFLLCTTNLVLWIMRGLYVVETNTSEVFKWVFEEAYYPMLYALFILPVLVIATMINRKFSIQSFTFLSLKCLAINFFLIFVLR</sequence>
<evidence type="ECO:0000256" key="1">
    <source>
        <dbReference type="SAM" id="Phobius"/>
    </source>
</evidence>
<gene>
    <name evidence="2" type="ORF">AV926_13710</name>
</gene>
<feature type="transmembrane region" description="Helical" evidence="1">
    <location>
        <begin position="47"/>
        <end position="64"/>
    </location>
</feature>
<feature type="transmembrane region" description="Helical" evidence="1">
    <location>
        <begin position="76"/>
        <end position="94"/>
    </location>
</feature>
<dbReference type="OrthoDB" id="1450737at2"/>
<reference evidence="2 3" key="1">
    <citation type="submission" date="2016-01" db="EMBL/GenBank/DDBJ databases">
        <title>Whole genome sequencing of Myroides marinus L41.</title>
        <authorList>
            <person name="Hong K.W."/>
        </authorList>
    </citation>
    <scope>NUCLEOTIDE SEQUENCE [LARGE SCALE GENOMIC DNA]</scope>
    <source>
        <strain evidence="2 3">L41</strain>
    </source>
</reference>
<keyword evidence="3" id="KW-1185">Reference proteome</keyword>
<comment type="caution">
    <text evidence="2">The sequence shown here is derived from an EMBL/GenBank/DDBJ whole genome shotgun (WGS) entry which is preliminary data.</text>
</comment>
<feature type="transmembrane region" description="Helical" evidence="1">
    <location>
        <begin position="12"/>
        <end position="32"/>
    </location>
</feature>
<evidence type="ECO:0000313" key="2">
    <source>
        <dbReference type="EMBL" id="KZE78092.1"/>
    </source>
</evidence>
<proteinExistence type="predicted"/>
<keyword evidence="1" id="KW-0472">Membrane</keyword>
<keyword evidence="1" id="KW-1133">Transmembrane helix</keyword>
<name>A0A165R2Q5_9FLAO</name>